<dbReference type="Proteomes" id="UP000192333">
    <property type="component" value="Chromosome I"/>
</dbReference>
<evidence type="ECO:0000256" key="1">
    <source>
        <dbReference type="SAM" id="MobiDB-lite"/>
    </source>
</evidence>
<keyword evidence="3" id="KW-1185">Reference proteome</keyword>
<proteinExistence type="predicted"/>
<reference evidence="3" key="1">
    <citation type="submission" date="2017-04" db="EMBL/GenBank/DDBJ databases">
        <authorList>
            <person name="Varghese N."/>
            <person name="Submissions S."/>
        </authorList>
    </citation>
    <scope>NUCLEOTIDE SEQUENCE [LARGE SCALE GENOMIC DNA]</scope>
    <source>
        <strain evidence="3">DSM 16537</strain>
    </source>
</reference>
<name>A0A1W2HB11_9BACT</name>
<evidence type="ECO:0000313" key="3">
    <source>
        <dbReference type="Proteomes" id="UP000192333"/>
    </source>
</evidence>
<organism evidence="2 3">
    <name type="scientific">Aquiflexum balticum DSM 16537</name>
    <dbReference type="NCBI Taxonomy" id="758820"/>
    <lineage>
        <taxon>Bacteria</taxon>
        <taxon>Pseudomonadati</taxon>
        <taxon>Bacteroidota</taxon>
        <taxon>Cytophagia</taxon>
        <taxon>Cytophagales</taxon>
        <taxon>Cyclobacteriaceae</taxon>
        <taxon>Aquiflexum</taxon>
    </lineage>
</organism>
<dbReference type="EMBL" id="LT838813">
    <property type="protein sequence ID" value="SMD46080.1"/>
    <property type="molecule type" value="Genomic_DNA"/>
</dbReference>
<evidence type="ECO:0000313" key="2">
    <source>
        <dbReference type="EMBL" id="SMD46080.1"/>
    </source>
</evidence>
<feature type="region of interest" description="Disordered" evidence="1">
    <location>
        <begin position="41"/>
        <end position="61"/>
    </location>
</feature>
<accession>A0A1W2HB11</accession>
<dbReference type="STRING" id="758820.SAMN00777080_4759"/>
<sequence>MQLLNIYGLFIPYKDFLEKVVFFSLEVGYDLGLESKLGVLPHPGPPQLGRGSRRKEGYSKVQDSRVENWRFRNLEHNSIEKKWIALKGRFMIAPGKVPWLIFGFLQTPCTAARGN</sequence>
<gene>
    <name evidence="2" type="ORF">SAMN00777080_4759</name>
</gene>
<protein>
    <submittedName>
        <fullName evidence="2">Uncharacterized protein</fullName>
    </submittedName>
</protein>
<dbReference type="AlphaFoldDB" id="A0A1W2HB11"/>